<keyword evidence="8" id="KW-0235">DNA replication</keyword>
<evidence type="ECO:0000256" key="16">
    <source>
        <dbReference type="ARBA" id="ARBA00023268"/>
    </source>
</evidence>
<sequence>MTSTQDKPPASAPTKNTRSRGWCFTICNYDDNDVLLVKALTEACVAVIAAYEVAPDTGTPHIQGYVYYTNQRSFMSMKKALPRAHYEAALGTGDQNVAYCSKEGNVFLKEGVFPKAGKRTDIESLYEQLRNGANMREIMGGDSTPNLQCIQIAEKWLKTMETERDWMPEVKFFFGPPGAGKTRAARAWLGEDTYTCNRTTSKFWDGYDAHQGVLIDDFRADWCKFVELLGITDRYAYRVETKGGARQLLARKIAITSPHSPEETFVGSSENLEQLLGRITEIHELTGAASRRLMPKRFVDGAIISPTQVNAEGCLFT</sequence>
<evidence type="ECO:0000256" key="19">
    <source>
        <dbReference type="ARBA" id="ARBA00049360"/>
    </source>
</evidence>
<dbReference type="GO" id="GO:0003724">
    <property type="term" value="F:RNA helicase activity"/>
    <property type="evidence" value="ECO:0007669"/>
    <property type="project" value="InterPro"/>
</dbReference>
<evidence type="ECO:0000256" key="9">
    <source>
        <dbReference type="ARBA" id="ARBA00022722"/>
    </source>
</evidence>
<dbReference type="Gene3D" id="3.40.1310.20">
    <property type="match status" value="1"/>
</dbReference>
<evidence type="ECO:0000256" key="5">
    <source>
        <dbReference type="ARBA" id="ARBA00022562"/>
    </source>
</evidence>
<dbReference type="InterPro" id="IPR027417">
    <property type="entry name" value="P-loop_NTPase"/>
</dbReference>
<dbReference type="InterPro" id="IPR000605">
    <property type="entry name" value="Helicase_SF3_ssDNA/RNA_vir"/>
</dbReference>
<evidence type="ECO:0000256" key="2">
    <source>
        <dbReference type="ARBA" id="ARBA00004147"/>
    </source>
</evidence>
<keyword evidence="10" id="KW-0479">Metal-binding</keyword>
<keyword evidence="15" id="KW-0238">DNA-binding</keyword>
<evidence type="ECO:0000256" key="11">
    <source>
        <dbReference type="ARBA" id="ARBA00022741"/>
    </source>
</evidence>
<protein>
    <recommendedName>
        <fullName evidence="4">Replication-associated protein</fullName>
    </recommendedName>
    <alternativeName>
        <fullName evidence="17">ATP-dependent helicase Rep</fullName>
    </alternativeName>
    <alternativeName>
        <fullName evidence="18">RepP</fullName>
    </alternativeName>
</protein>
<evidence type="ECO:0000256" key="3">
    <source>
        <dbReference type="ARBA" id="ARBA00008545"/>
    </source>
</evidence>
<keyword evidence="11" id="KW-0547">Nucleotide-binding</keyword>
<dbReference type="PROSITE" id="PS52020">
    <property type="entry name" value="CRESS_DNA_REP"/>
    <property type="match status" value="1"/>
</dbReference>
<evidence type="ECO:0000256" key="10">
    <source>
        <dbReference type="ARBA" id="ARBA00022723"/>
    </source>
</evidence>
<comment type="catalytic activity">
    <reaction evidence="19">
        <text>ATP + H2O = ADP + phosphate + H(+)</text>
        <dbReference type="Rhea" id="RHEA:13065"/>
        <dbReference type="ChEBI" id="CHEBI:15377"/>
        <dbReference type="ChEBI" id="CHEBI:15378"/>
        <dbReference type="ChEBI" id="CHEBI:30616"/>
        <dbReference type="ChEBI" id="CHEBI:43474"/>
        <dbReference type="ChEBI" id="CHEBI:456216"/>
    </reaction>
</comment>
<dbReference type="Pfam" id="PF00910">
    <property type="entry name" value="RNA_helicase"/>
    <property type="match status" value="1"/>
</dbReference>
<proteinExistence type="inferred from homology"/>
<dbReference type="GO" id="GO:0016779">
    <property type="term" value="F:nucleotidyltransferase activity"/>
    <property type="evidence" value="ECO:0007669"/>
    <property type="project" value="UniProtKB-KW"/>
</dbReference>
<keyword evidence="13" id="KW-0378">Hydrolase</keyword>
<dbReference type="GO" id="GO:0006260">
    <property type="term" value="P:DNA replication"/>
    <property type="evidence" value="ECO:0007669"/>
    <property type="project" value="UniProtKB-KW"/>
</dbReference>
<evidence type="ECO:0000256" key="17">
    <source>
        <dbReference type="ARBA" id="ARBA00030754"/>
    </source>
</evidence>
<evidence type="ECO:0000256" key="1">
    <source>
        <dbReference type="ARBA" id="ARBA00001936"/>
    </source>
</evidence>
<dbReference type="GO" id="GO:0003677">
    <property type="term" value="F:DNA binding"/>
    <property type="evidence" value="ECO:0007669"/>
    <property type="project" value="UniProtKB-KW"/>
</dbReference>
<dbReference type="SUPFAM" id="SSF52540">
    <property type="entry name" value="P-loop containing nucleoside triphosphate hydrolases"/>
    <property type="match status" value="1"/>
</dbReference>
<keyword evidence="6" id="KW-0808">Transferase</keyword>
<feature type="domain" description="CRESS-DNA virus Rep endonuclease" evidence="20">
    <location>
        <begin position="16"/>
        <end position="113"/>
    </location>
</feature>
<dbReference type="GO" id="GO:0004519">
    <property type="term" value="F:endonuclease activity"/>
    <property type="evidence" value="ECO:0007669"/>
    <property type="project" value="UniProtKB-KW"/>
</dbReference>
<keyword evidence="5" id="KW-1048">Host nucleus</keyword>
<evidence type="ECO:0000256" key="7">
    <source>
        <dbReference type="ARBA" id="ARBA00022695"/>
    </source>
</evidence>
<dbReference type="EMBL" id="MN928938">
    <property type="protein sequence ID" value="QJI53694.1"/>
    <property type="molecule type" value="Genomic_DNA"/>
</dbReference>
<accession>A0A6M3YS10</accession>
<evidence type="ECO:0000259" key="20">
    <source>
        <dbReference type="PROSITE" id="PS52020"/>
    </source>
</evidence>
<evidence type="ECO:0000256" key="14">
    <source>
        <dbReference type="ARBA" id="ARBA00023124"/>
    </source>
</evidence>
<dbReference type="GO" id="GO:0042025">
    <property type="term" value="C:host cell nucleus"/>
    <property type="evidence" value="ECO:0007669"/>
    <property type="project" value="UniProtKB-SubCell"/>
</dbReference>
<organism evidence="21">
    <name type="scientific">Cressdnaviricota sp</name>
    <dbReference type="NCBI Taxonomy" id="2748378"/>
    <lineage>
        <taxon>Viruses</taxon>
        <taxon>Monodnaviria</taxon>
        <taxon>Shotokuvirae</taxon>
        <taxon>Cressdnaviricota</taxon>
    </lineage>
</organism>
<evidence type="ECO:0000256" key="18">
    <source>
        <dbReference type="ARBA" id="ARBA00032243"/>
    </source>
</evidence>
<dbReference type="InterPro" id="IPR049912">
    <property type="entry name" value="CRESS_DNA_REP"/>
</dbReference>
<evidence type="ECO:0000256" key="6">
    <source>
        <dbReference type="ARBA" id="ARBA00022679"/>
    </source>
</evidence>
<reference evidence="21" key="1">
    <citation type="submission" date="2020-01" db="EMBL/GenBank/DDBJ databases">
        <title>Novel CRESS-DNA virus.</title>
        <authorList>
            <person name="Liu Q."/>
            <person name="Shan T."/>
            <person name="Yang S."/>
            <person name="Zhang W."/>
        </authorList>
    </citation>
    <scope>NUCLEOTIDE SEQUENCE</scope>
    <source>
        <strain evidence="21">Hftoti49cir2</strain>
    </source>
</reference>
<keyword evidence="12" id="KW-0255">Endonuclease</keyword>
<evidence type="ECO:0000256" key="15">
    <source>
        <dbReference type="ARBA" id="ARBA00023125"/>
    </source>
</evidence>
<dbReference type="GO" id="GO:0046872">
    <property type="term" value="F:metal ion binding"/>
    <property type="evidence" value="ECO:0007669"/>
    <property type="project" value="UniProtKB-KW"/>
</dbReference>
<evidence type="ECO:0000256" key="13">
    <source>
        <dbReference type="ARBA" id="ARBA00022801"/>
    </source>
</evidence>
<keyword evidence="9" id="KW-0540">Nuclease</keyword>
<comment type="subcellular location">
    <subcellularLocation>
        <location evidence="2">Host nucleus</location>
    </subcellularLocation>
</comment>
<name>A0A6M3YS10_9VIRU</name>
<keyword evidence="7" id="KW-0548">Nucleotidyltransferase</keyword>
<evidence type="ECO:0000313" key="21">
    <source>
        <dbReference type="EMBL" id="QJI53694.1"/>
    </source>
</evidence>
<dbReference type="GO" id="GO:0016787">
    <property type="term" value="F:hydrolase activity"/>
    <property type="evidence" value="ECO:0007669"/>
    <property type="project" value="UniProtKB-KW"/>
</dbReference>
<keyword evidence="14" id="KW-0190">Covalent protein-DNA linkage</keyword>
<dbReference type="GO" id="GO:0000166">
    <property type="term" value="F:nucleotide binding"/>
    <property type="evidence" value="ECO:0007669"/>
    <property type="project" value="UniProtKB-KW"/>
</dbReference>
<evidence type="ECO:0000256" key="12">
    <source>
        <dbReference type="ARBA" id="ARBA00022759"/>
    </source>
</evidence>
<keyword evidence="16" id="KW-0511">Multifunctional enzyme</keyword>
<evidence type="ECO:0000256" key="8">
    <source>
        <dbReference type="ARBA" id="ARBA00022705"/>
    </source>
</evidence>
<dbReference type="Pfam" id="PF02407">
    <property type="entry name" value="Viral_Rep"/>
    <property type="match status" value="1"/>
</dbReference>
<comment type="cofactor">
    <cofactor evidence="1">
        <name>Mn(2+)</name>
        <dbReference type="ChEBI" id="CHEBI:29035"/>
    </cofactor>
</comment>
<comment type="similarity">
    <text evidence="3">Belongs to the nanoviruses/circoviruses replication-associated protein family.</text>
</comment>
<dbReference type="GO" id="GO:0003723">
    <property type="term" value="F:RNA binding"/>
    <property type="evidence" value="ECO:0007669"/>
    <property type="project" value="InterPro"/>
</dbReference>
<evidence type="ECO:0000256" key="4">
    <source>
        <dbReference type="ARBA" id="ARBA00014531"/>
    </source>
</evidence>